<keyword evidence="2" id="KW-1185">Reference proteome</keyword>
<feature type="non-terminal residue" evidence="1">
    <location>
        <position position="1"/>
    </location>
</feature>
<evidence type="ECO:0000313" key="1">
    <source>
        <dbReference type="EMBL" id="CAG8681628.1"/>
    </source>
</evidence>
<gene>
    <name evidence="1" type="ORF">DERYTH_LOCUS11840</name>
</gene>
<sequence>NVEELLKDLNELLKSSPVTNKIISPSYEQSSELQNKIITLWRSLARARRLKNRINILVCAFYLGQLLETVTKQERTMCNKLLTRYFIMVSVRTYYIFEKLGVEQICRTSTMNLRMISRLESREFQNLVKLTDLMKDELINVDAKSPQETILEENDHYSARSNSAQFEDISQYKFLIHKEDFRKLVPIIFSPKIRCTLSCKICDY</sequence>
<dbReference type="AlphaFoldDB" id="A0A9N9EKP4"/>
<dbReference type="Proteomes" id="UP000789405">
    <property type="component" value="Unassembled WGS sequence"/>
</dbReference>
<organism evidence="1 2">
    <name type="scientific">Dentiscutata erythropus</name>
    <dbReference type="NCBI Taxonomy" id="1348616"/>
    <lineage>
        <taxon>Eukaryota</taxon>
        <taxon>Fungi</taxon>
        <taxon>Fungi incertae sedis</taxon>
        <taxon>Mucoromycota</taxon>
        <taxon>Glomeromycotina</taxon>
        <taxon>Glomeromycetes</taxon>
        <taxon>Diversisporales</taxon>
        <taxon>Gigasporaceae</taxon>
        <taxon>Dentiscutata</taxon>
    </lineage>
</organism>
<protein>
    <submittedName>
        <fullName evidence="1">9843_t:CDS:1</fullName>
    </submittedName>
</protein>
<comment type="caution">
    <text evidence="1">The sequence shown here is derived from an EMBL/GenBank/DDBJ whole genome shotgun (WGS) entry which is preliminary data.</text>
</comment>
<proteinExistence type="predicted"/>
<reference evidence="1" key="1">
    <citation type="submission" date="2021-06" db="EMBL/GenBank/DDBJ databases">
        <authorList>
            <person name="Kallberg Y."/>
            <person name="Tangrot J."/>
            <person name="Rosling A."/>
        </authorList>
    </citation>
    <scope>NUCLEOTIDE SEQUENCE</scope>
    <source>
        <strain evidence="1">MA453B</strain>
    </source>
</reference>
<name>A0A9N9EKP4_9GLOM</name>
<evidence type="ECO:0000313" key="2">
    <source>
        <dbReference type="Proteomes" id="UP000789405"/>
    </source>
</evidence>
<dbReference type="OrthoDB" id="2333764at2759"/>
<dbReference type="EMBL" id="CAJVPY010007511">
    <property type="protein sequence ID" value="CAG8681628.1"/>
    <property type="molecule type" value="Genomic_DNA"/>
</dbReference>
<accession>A0A9N9EKP4</accession>